<comment type="caution">
    <text evidence="7">The sequence shown here is derived from an EMBL/GenBank/DDBJ whole genome shotgun (WGS) entry which is preliminary data.</text>
</comment>
<dbReference type="SUPFAM" id="SSF51735">
    <property type="entry name" value="NAD(P)-binding Rossmann-fold domains"/>
    <property type="match status" value="1"/>
</dbReference>
<dbReference type="PANTHER" id="PTHR35330:SF1">
    <property type="entry name" value="SIROHEME BIOSYNTHESIS PROTEIN MET8"/>
    <property type="match status" value="1"/>
</dbReference>
<accession>A0ABS4NWK2</accession>
<comment type="catalytic activity">
    <reaction evidence="6">
        <text>precorrin-2 + NAD(+) = sirohydrochlorin + NADH + 2 H(+)</text>
        <dbReference type="Rhea" id="RHEA:15613"/>
        <dbReference type="ChEBI" id="CHEBI:15378"/>
        <dbReference type="ChEBI" id="CHEBI:57540"/>
        <dbReference type="ChEBI" id="CHEBI:57945"/>
        <dbReference type="ChEBI" id="CHEBI:58351"/>
        <dbReference type="ChEBI" id="CHEBI:58827"/>
        <dbReference type="EC" id="1.3.1.76"/>
    </reaction>
</comment>
<comment type="pathway">
    <text evidence="1">Porphyrin-containing compound metabolism; siroheme biosynthesis; sirohydrochlorin from precorrin-2: step 1/1.</text>
</comment>
<keyword evidence="5" id="KW-0627">Porphyrin biosynthesis</keyword>
<evidence type="ECO:0000256" key="5">
    <source>
        <dbReference type="ARBA" id="ARBA00023244"/>
    </source>
</evidence>
<dbReference type="InterPro" id="IPR006367">
    <property type="entry name" value="Sirohaem_synthase_N"/>
</dbReference>
<dbReference type="EMBL" id="JAGGLV010000017">
    <property type="protein sequence ID" value="MBP2114437.1"/>
    <property type="molecule type" value="Genomic_DNA"/>
</dbReference>
<keyword evidence="7" id="KW-0456">Lyase</keyword>
<evidence type="ECO:0000313" key="7">
    <source>
        <dbReference type="EMBL" id="MBP2114437.1"/>
    </source>
</evidence>
<evidence type="ECO:0000256" key="3">
    <source>
        <dbReference type="ARBA" id="ARBA00023002"/>
    </source>
</evidence>
<dbReference type="InterPro" id="IPR042518">
    <property type="entry name" value="SirC_C"/>
</dbReference>
<proteinExistence type="predicted"/>
<dbReference type="Gene3D" id="3.40.50.720">
    <property type="entry name" value="NAD(P)-binding Rossmann-like Domain"/>
    <property type="match status" value="1"/>
</dbReference>
<protein>
    <recommendedName>
        <fullName evidence="2">precorrin-2 dehydrogenase</fullName>
        <ecNumber evidence="2">1.3.1.76</ecNumber>
    </recommendedName>
</protein>
<dbReference type="NCBIfam" id="TIGR01470">
    <property type="entry name" value="cysG_Nterm"/>
    <property type="match status" value="1"/>
</dbReference>
<evidence type="ECO:0000256" key="2">
    <source>
        <dbReference type="ARBA" id="ARBA00012400"/>
    </source>
</evidence>
<evidence type="ECO:0000256" key="6">
    <source>
        <dbReference type="ARBA" id="ARBA00047561"/>
    </source>
</evidence>
<dbReference type="RefSeq" id="WP_245368452.1">
    <property type="nucleotide sequence ID" value="NZ_JAGGLV010000017.1"/>
</dbReference>
<gene>
    <name evidence="7" type="ORF">J2Z70_004603</name>
</gene>
<evidence type="ECO:0000313" key="8">
    <source>
        <dbReference type="Proteomes" id="UP000773462"/>
    </source>
</evidence>
<dbReference type="GO" id="GO:0043115">
    <property type="term" value="F:precorrin-2 dehydrogenase activity"/>
    <property type="evidence" value="ECO:0007669"/>
    <property type="project" value="UniProtKB-EC"/>
</dbReference>
<dbReference type="InterPro" id="IPR036291">
    <property type="entry name" value="NAD(P)-bd_dom_sf"/>
</dbReference>
<evidence type="ECO:0000256" key="4">
    <source>
        <dbReference type="ARBA" id="ARBA00023027"/>
    </source>
</evidence>
<sequence>MESSLPVGWTMDESELEALGRAGVSGMKKYLPIMLDVEGRRVVIVGGGAVAARKAGPLLEAGAELVVISPSLSGTLAAMADEGRLQWISRPYAPGDLQGAVLVYAASDNRAVNEAVAAEARQLGLPVNVASHAEAGTFITPGVLRRGRLTVAVSTSGAGPSAAAEITQQIAGLLGEEYEPYLDFLHELRTAIKQLEPAAENRSRLLRRLGKLDVLNELRQGTFIPWTRDEIESWVARNREI</sequence>
<dbReference type="Gene3D" id="1.10.8.610">
    <property type="entry name" value="SirC, precorrin-2 dehydrogenase, C-terminal helical domain-like"/>
    <property type="match status" value="1"/>
</dbReference>
<organism evidence="7 8">
    <name type="scientific">Paenibacillus silagei</name>
    <dbReference type="NCBI Taxonomy" id="1670801"/>
    <lineage>
        <taxon>Bacteria</taxon>
        <taxon>Bacillati</taxon>
        <taxon>Bacillota</taxon>
        <taxon>Bacilli</taxon>
        <taxon>Bacillales</taxon>
        <taxon>Paenibacillaceae</taxon>
        <taxon>Paenibacillus</taxon>
    </lineage>
</organism>
<keyword evidence="4" id="KW-0520">NAD</keyword>
<evidence type="ECO:0000256" key="1">
    <source>
        <dbReference type="ARBA" id="ARBA00005010"/>
    </source>
</evidence>
<dbReference type="EC" id="1.3.1.76" evidence="2"/>
<dbReference type="PANTHER" id="PTHR35330">
    <property type="entry name" value="SIROHEME BIOSYNTHESIS PROTEIN MET8"/>
    <property type="match status" value="1"/>
</dbReference>
<name>A0ABS4NWK2_9BACL</name>
<keyword evidence="8" id="KW-1185">Reference proteome</keyword>
<keyword evidence="3 7" id="KW-0560">Oxidoreductase</keyword>
<dbReference type="SUPFAM" id="SSF75615">
    <property type="entry name" value="Siroheme synthase middle domains-like"/>
    <property type="match status" value="1"/>
</dbReference>
<dbReference type="Proteomes" id="UP000773462">
    <property type="component" value="Unassembled WGS sequence"/>
</dbReference>
<dbReference type="Pfam" id="PF22440">
    <property type="entry name" value="SirC_C"/>
    <property type="match status" value="1"/>
</dbReference>
<reference evidence="7 8" key="1">
    <citation type="submission" date="2021-03" db="EMBL/GenBank/DDBJ databases">
        <title>Genomic Encyclopedia of Type Strains, Phase IV (KMG-IV): sequencing the most valuable type-strain genomes for metagenomic binning, comparative biology and taxonomic classification.</title>
        <authorList>
            <person name="Goeker M."/>
        </authorList>
    </citation>
    <scope>NUCLEOTIDE SEQUENCE [LARGE SCALE GENOMIC DNA]</scope>
    <source>
        <strain evidence="7 8">DSM 101953</strain>
    </source>
</reference>
<dbReference type="Pfam" id="PF13241">
    <property type="entry name" value="NAD_binding_7"/>
    <property type="match status" value="1"/>
</dbReference>
<dbReference type="InterPro" id="IPR028161">
    <property type="entry name" value="Met8-like"/>
</dbReference>
<dbReference type="GO" id="GO:0051266">
    <property type="term" value="F:sirohydrochlorin ferrochelatase activity"/>
    <property type="evidence" value="ECO:0007669"/>
    <property type="project" value="UniProtKB-EC"/>
</dbReference>